<dbReference type="InterPro" id="IPR011010">
    <property type="entry name" value="DNA_brk_join_enz"/>
</dbReference>
<dbReference type="InterPro" id="IPR013762">
    <property type="entry name" value="Integrase-like_cat_sf"/>
</dbReference>
<sequence>MSSNFDRRVLRAAPYVFVSQRSDKCTTRAIQHLIEKYRARTCHALRHTFGHDLVTSDPPVPLDVVAMLIGHSKKTEPPTLK</sequence>
<evidence type="ECO:0000313" key="3">
    <source>
        <dbReference type="EMBL" id="RRJ67475.1"/>
    </source>
</evidence>
<proteinExistence type="predicted"/>
<dbReference type="Pfam" id="PF00589">
    <property type="entry name" value="Phage_integrase"/>
    <property type="match status" value="1"/>
</dbReference>
<dbReference type="SUPFAM" id="SSF56349">
    <property type="entry name" value="DNA breaking-rejoining enzymes"/>
    <property type="match status" value="1"/>
</dbReference>
<organism evidence="3 4">
    <name type="scientific">Paenibacillus oralis</name>
    <dbReference type="NCBI Taxonomy" id="2490856"/>
    <lineage>
        <taxon>Bacteria</taxon>
        <taxon>Bacillati</taxon>
        <taxon>Bacillota</taxon>
        <taxon>Bacilli</taxon>
        <taxon>Bacillales</taxon>
        <taxon>Paenibacillaceae</taxon>
        <taxon>Paenibacillus</taxon>
    </lineage>
</organism>
<dbReference type="PROSITE" id="PS51898">
    <property type="entry name" value="TYR_RECOMBINASE"/>
    <property type="match status" value="1"/>
</dbReference>
<dbReference type="OrthoDB" id="974902at2"/>
<dbReference type="Proteomes" id="UP000267017">
    <property type="component" value="Unassembled WGS sequence"/>
</dbReference>
<dbReference type="Gene3D" id="1.10.443.10">
    <property type="entry name" value="Intergrase catalytic core"/>
    <property type="match status" value="1"/>
</dbReference>
<dbReference type="GO" id="GO:0003677">
    <property type="term" value="F:DNA binding"/>
    <property type="evidence" value="ECO:0007669"/>
    <property type="project" value="InterPro"/>
</dbReference>
<accession>A0A3P3UAU7</accession>
<keyword evidence="4" id="KW-1185">Reference proteome</keyword>
<dbReference type="EMBL" id="RRCN01000001">
    <property type="protein sequence ID" value="RRJ67475.1"/>
    <property type="molecule type" value="Genomic_DNA"/>
</dbReference>
<evidence type="ECO:0000256" key="1">
    <source>
        <dbReference type="ARBA" id="ARBA00023172"/>
    </source>
</evidence>
<keyword evidence="1" id="KW-0233">DNA recombination</keyword>
<reference evidence="3 4" key="1">
    <citation type="submission" date="2018-11" db="EMBL/GenBank/DDBJ databases">
        <title>Genome sequencing of Paenibacillus sp. KCOM 3021 (= ChDC PVNT-B20).</title>
        <authorList>
            <person name="Kook J.-K."/>
            <person name="Park S.-N."/>
            <person name="Lim Y.K."/>
        </authorList>
    </citation>
    <scope>NUCLEOTIDE SEQUENCE [LARGE SCALE GENOMIC DNA]</scope>
    <source>
        <strain evidence="3 4">KCOM 3021</strain>
    </source>
</reference>
<name>A0A3P3UAU7_9BACL</name>
<dbReference type="InterPro" id="IPR002104">
    <property type="entry name" value="Integrase_catalytic"/>
</dbReference>
<comment type="caution">
    <text evidence="3">The sequence shown here is derived from an EMBL/GenBank/DDBJ whole genome shotgun (WGS) entry which is preliminary data.</text>
</comment>
<dbReference type="GO" id="GO:0015074">
    <property type="term" value="P:DNA integration"/>
    <property type="evidence" value="ECO:0007669"/>
    <property type="project" value="InterPro"/>
</dbReference>
<dbReference type="AlphaFoldDB" id="A0A3P3UAU7"/>
<dbReference type="GO" id="GO:0006310">
    <property type="term" value="P:DNA recombination"/>
    <property type="evidence" value="ECO:0007669"/>
    <property type="project" value="UniProtKB-KW"/>
</dbReference>
<protein>
    <recommendedName>
        <fullName evidence="2">Tyr recombinase domain-containing protein</fullName>
    </recommendedName>
</protein>
<evidence type="ECO:0000313" key="4">
    <source>
        <dbReference type="Proteomes" id="UP000267017"/>
    </source>
</evidence>
<evidence type="ECO:0000259" key="2">
    <source>
        <dbReference type="PROSITE" id="PS51898"/>
    </source>
</evidence>
<gene>
    <name evidence="3" type="ORF">EHV15_08445</name>
</gene>
<feature type="domain" description="Tyr recombinase" evidence="2">
    <location>
        <begin position="1"/>
        <end position="81"/>
    </location>
</feature>